<proteinExistence type="predicted"/>
<evidence type="ECO:0000256" key="2">
    <source>
        <dbReference type="ARBA" id="ARBA00022803"/>
    </source>
</evidence>
<keyword evidence="2 3" id="KW-0802">TPR repeat</keyword>
<dbReference type="PANTHER" id="PTHR44227:SF3">
    <property type="entry name" value="PROTEIN O-MANNOSYL-TRANSFERASE TMTC4"/>
    <property type="match status" value="1"/>
</dbReference>
<name>A0AAU7DIA6_9BACT</name>
<gene>
    <name evidence="4" type="ORF">P8935_21090</name>
</gene>
<dbReference type="Pfam" id="PF13181">
    <property type="entry name" value="TPR_8"/>
    <property type="match status" value="1"/>
</dbReference>
<evidence type="ECO:0000256" key="1">
    <source>
        <dbReference type="ARBA" id="ARBA00022737"/>
    </source>
</evidence>
<dbReference type="EMBL" id="CP121196">
    <property type="protein sequence ID" value="XBH17055.1"/>
    <property type="molecule type" value="Genomic_DNA"/>
</dbReference>
<feature type="repeat" description="TPR" evidence="3">
    <location>
        <begin position="490"/>
        <end position="523"/>
    </location>
</feature>
<protein>
    <recommendedName>
        <fullName evidence="5">Tetratricopeptide repeat protein</fullName>
    </recommendedName>
</protein>
<dbReference type="InterPro" id="IPR019734">
    <property type="entry name" value="TPR_rpt"/>
</dbReference>
<keyword evidence="1" id="KW-0677">Repeat</keyword>
<dbReference type="PANTHER" id="PTHR44227">
    <property type="match status" value="1"/>
</dbReference>
<dbReference type="InterPro" id="IPR052346">
    <property type="entry name" value="O-mannosyl-transferase_TMTC"/>
</dbReference>
<organism evidence="4">
    <name type="scientific">Telmatobacter sp. DSM 110680</name>
    <dbReference type="NCBI Taxonomy" id="3036704"/>
    <lineage>
        <taxon>Bacteria</taxon>
        <taxon>Pseudomonadati</taxon>
        <taxon>Acidobacteriota</taxon>
        <taxon>Terriglobia</taxon>
        <taxon>Terriglobales</taxon>
        <taxon>Acidobacteriaceae</taxon>
        <taxon>Telmatobacter</taxon>
    </lineage>
</organism>
<dbReference type="Gene3D" id="1.25.40.10">
    <property type="entry name" value="Tetratricopeptide repeat domain"/>
    <property type="match status" value="3"/>
</dbReference>
<reference evidence="4" key="1">
    <citation type="submission" date="2023-03" db="EMBL/GenBank/DDBJ databases">
        <title>Edaphobacter sp.</title>
        <authorList>
            <person name="Huber K.J."/>
            <person name="Papendorf J."/>
            <person name="Pilke C."/>
            <person name="Bunk B."/>
            <person name="Sproeer C."/>
            <person name="Pester M."/>
        </authorList>
    </citation>
    <scope>NUCLEOTIDE SEQUENCE</scope>
    <source>
        <strain evidence="4">DSM 110680</strain>
    </source>
</reference>
<accession>A0AAU7DIA6</accession>
<dbReference type="AlphaFoldDB" id="A0AAU7DIA6"/>
<dbReference type="PROSITE" id="PS50005">
    <property type="entry name" value="TPR"/>
    <property type="match status" value="1"/>
</dbReference>
<evidence type="ECO:0000256" key="3">
    <source>
        <dbReference type="PROSITE-ProRule" id="PRU00339"/>
    </source>
</evidence>
<evidence type="ECO:0000313" key="4">
    <source>
        <dbReference type="EMBL" id="XBH17055.1"/>
    </source>
</evidence>
<dbReference type="SUPFAM" id="SSF48452">
    <property type="entry name" value="TPR-like"/>
    <property type="match status" value="1"/>
</dbReference>
<dbReference type="RefSeq" id="WP_348262287.1">
    <property type="nucleotide sequence ID" value="NZ_CP121196.1"/>
</dbReference>
<dbReference type="InterPro" id="IPR011990">
    <property type="entry name" value="TPR-like_helical_dom_sf"/>
</dbReference>
<sequence length="541" mass="58666">MLLLLLFRRYVQTVRSGAALALLLTLVVGLHARAQAVSDAANAGKNRILLVLPFDNGTGQPNLEWIREAAPEILDARFASAGFAPMSRADRMYALDHLGLPQHFQPSRASALKLAQTLDVDSIIVGSYRIEGTGIVAEARVLNVPRLRMSDAVMARGEMHDMIAVFDSLAWRLTRVMDPGFSVAQDTFLAAGASLRLDAFEQYIRGISEPDQQERERHLKQSVALSPNFSPAWMALGREDFNGQQYEEAAASFAKVSPNDSDALEAGFYRGLSLLYFGSYAQAQDAFAGVAQELPLAEVVNNEAVAVSRQNHDGTGLFVQAAAADPNDADYHFNLALSLKRHGSESNAVNEMNQCLKLRPTDAEAQKLLAAWKSPKSADAEDAAEPLERIVRTFDAGAFKQAALMMDQMEATRLAALSPHDRAVKLSAHAKDYFNRGLLLEAERLFQSAEIDDGSLADAHAGLAAVRERTGDVAGARKEANAALKLSPSLDAYLVLGRLDLASNHMDDASREVGEALKIDPASATAKELNRQIEARSGKTQ</sequence>
<evidence type="ECO:0008006" key="5">
    <source>
        <dbReference type="Google" id="ProtNLM"/>
    </source>
</evidence>